<evidence type="ECO:0000259" key="1">
    <source>
        <dbReference type="PROSITE" id="PS51186"/>
    </source>
</evidence>
<dbReference type="PROSITE" id="PS51186">
    <property type="entry name" value="GNAT"/>
    <property type="match status" value="1"/>
</dbReference>
<dbReference type="Gene3D" id="3.40.630.30">
    <property type="match status" value="1"/>
</dbReference>
<dbReference type="Pfam" id="PF13527">
    <property type="entry name" value="Acetyltransf_9"/>
    <property type="match status" value="1"/>
</dbReference>
<dbReference type="CDD" id="cd04301">
    <property type="entry name" value="NAT_SF"/>
    <property type="match status" value="1"/>
</dbReference>
<dbReference type="OrthoDB" id="9797178at2"/>
<dbReference type="InterPro" id="IPR000182">
    <property type="entry name" value="GNAT_dom"/>
</dbReference>
<dbReference type="GO" id="GO:0016747">
    <property type="term" value="F:acyltransferase activity, transferring groups other than amino-acyl groups"/>
    <property type="evidence" value="ECO:0007669"/>
    <property type="project" value="InterPro"/>
</dbReference>
<comment type="caution">
    <text evidence="2">The sequence shown here is derived from an EMBL/GenBank/DDBJ whole genome shotgun (WGS) entry which is preliminary data.</text>
</comment>
<dbReference type="Proteomes" id="UP000237798">
    <property type="component" value="Unassembled WGS sequence"/>
</dbReference>
<accession>A0A2T0BPV8</accession>
<reference evidence="2 3" key="1">
    <citation type="submission" date="2018-03" db="EMBL/GenBank/DDBJ databases">
        <title>Genome sequence of Clostridium luticellarii DSM 29923.</title>
        <authorList>
            <person name="Poehlein A."/>
            <person name="Daniel R."/>
        </authorList>
    </citation>
    <scope>NUCLEOTIDE SEQUENCE [LARGE SCALE GENOMIC DNA]</scope>
    <source>
        <strain evidence="2 3">DSM 29923</strain>
    </source>
</reference>
<protein>
    <submittedName>
        <fullName evidence="2">Acetyltransferase (GNAT) family protein</fullName>
    </submittedName>
</protein>
<evidence type="ECO:0000313" key="3">
    <source>
        <dbReference type="Proteomes" id="UP000237798"/>
    </source>
</evidence>
<keyword evidence="3" id="KW-1185">Reference proteome</keyword>
<organism evidence="2 3">
    <name type="scientific">Clostridium luticellarii</name>
    <dbReference type="NCBI Taxonomy" id="1691940"/>
    <lineage>
        <taxon>Bacteria</taxon>
        <taxon>Bacillati</taxon>
        <taxon>Bacillota</taxon>
        <taxon>Clostridia</taxon>
        <taxon>Eubacteriales</taxon>
        <taxon>Clostridiaceae</taxon>
        <taxon>Clostridium</taxon>
    </lineage>
</organism>
<sequence>MDIIIRQETEKDCRLSEKVVEKAFENEEHSDHREQFLVAKLRKSDVFIPELSLIAEINKKIVGHSLMTKLIIKDGEKEYESLALAPVSVLPEYQNKGIGTGLIEESLKLAEEMGFKSVIVLGHDRYYPRFGFKPANTWGIKAPFDVPDESFMALELEKGSLDNIKGTVAYCKEFFE</sequence>
<name>A0A2T0BPV8_9CLOT</name>
<dbReference type="InterPro" id="IPR016181">
    <property type="entry name" value="Acyl_CoA_acyltransferase"/>
</dbReference>
<evidence type="ECO:0000313" key="2">
    <source>
        <dbReference type="EMBL" id="PRR85921.1"/>
    </source>
</evidence>
<dbReference type="SUPFAM" id="SSF55729">
    <property type="entry name" value="Acyl-CoA N-acyltransferases (Nat)"/>
    <property type="match status" value="1"/>
</dbReference>
<gene>
    <name evidence="2" type="ORF">CLLU_11250</name>
</gene>
<dbReference type="AlphaFoldDB" id="A0A2T0BPV8"/>
<feature type="domain" description="N-acetyltransferase" evidence="1">
    <location>
        <begin position="3"/>
        <end position="157"/>
    </location>
</feature>
<dbReference type="EMBL" id="PVXP01000010">
    <property type="protein sequence ID" value="PRR85921.1"/>
    <property type="molecule type" value="Genomic_DNA"/>
</dbReference>
<keyword evidence="2" id="KW-0808">Transferase</keyword>
<proteinExistence type="predicted"/>
<dbReference type="RefSeq" id="WP_106008594.1">
    <property type="nucleotide sequence ID" value="NZ_PVXP01000010.1"/>
</dbReference>